<organism evidence="1">
    <name type="scientific">Brachypodium distachyon</name>
    <name type="common">Purple false brome</name>
    <name type="synonym">Trachynia distachya</name>
    <dbReference type="NCBI Taxonomy" id="15368"/>
    <lineage>
        <taxon>Eukaryota</taxon>
        <taxon>Viridiplantae</taxon>
        <taxon>Streptophyta</taxon>
        <taxon>Embryophyta</taxon>
        <taxon>Tracheophyta</taxon>
        <taxon>Spermatophyta</taxon>
        <taxon>Magnoliopsida</taxon>
        <taxon>Liliopsida</taxon>
        <taxon>Poales</taxon>
        <taxon>Poaceae</taxon>
        <taxon>BOP clade</taxon>
        <taxon>Pooideae</taxon>
        <taxon>Stipodae</taxon>
        <taxon>Brachypodieae</taxon>
        <taxon>Brachypodium</taxon>
    </lineage>
</organism>
<reference evidence="1 2" key="1">
    <citation type="journal article" date="2010" name="Nature">
        <title>Genome sequencing and analysis of the model grass Brachypodium distachyon.</title>
        <authorList>
            <consortium name="International Brachypodium Initiative"/>
        </authorList>
    </citation>
    <scope>NUCLEOTIDE SEQUENCE [LARGE SCALE GENOMIC DNA]</scope>
    <source>
        <strain evidence="1 2">Bd21</strain>
    </source>
</reference>
<gene>
    <name evidence="1" type="ORF">BRADI_1g69155v3</name>
</gene>
<proteinExistence type="predicted"/>
<dbReference type="EMBL" id="CM000880">
    <property type="protein sequence ID" value="PNT77810.1"/>
    <property type="molecule type" value="Genomic_DNA"/>
</dbReference>
<evidence type="ECO:0000313" key="1">
    <source>
        <dbReference type="EMBL" id="PNT77810.1"/>
    </source>
</evidence>
<reference evidence="1" key="2">
    <citation type="submission" date="2017-06" db="EMBL/GenBank/DDBJ databases">
        <title>WGS assembly of Brachypodium distachyon.</title>
        <authorList>
            <consortium name="The International Brachypodium Initiative"/>
            <person name="Lucas S."/>
            <person name="Harmon-Smith M."/>
            <person name="Lail K."/>
            <person name="Tice H."/>
            <person name="Grimwood J."/>
            <person name="Bruce D."/>
            <person name="Barry K."/>
            <person name="Shu S."/>
            <person name="Lindquist E."/>
            <person name="Wang M."/>
            <person name="Pitluck S."/>
            <person name="Vogel J.P."/>
            <person name="Garvin D.F."/>
            <person name="Mockler T.C."/>
            <person name="Schmutz J."/>
            <person name="Rokhsar D."/>
            <person name="Bevan M.W."/>
        </authorList>
    </citation>
    <scope>NUCLEOTIDE SEQUENCE</scope>
    <source>
        <strain evidence="1">Bd21</strain>
    </source>
</reference>
<dbReference type="InParanoid" id="A0A2K2DU48"/>
<reference evidence="2" key="3">
    <citation type="submission" date="2018-08" db="UniProtKB">
        <authorList>
            <consortium name="EnsemblPlants"/>
        </authorList>
    </citation>
    <scope>IDENTIFICATION</scope>
    <source>
        <strain evidence="2">cv. Bd21</strain>
    </source>
</reference>
<name>A0A2K2DU48_BRADI</name>
<dbReference type="Gramene" id="PNT77810">
    <property type="protein sequence ID" value="PNT77810"/>
    <property type="gene ID" value="BRADI_1g69155v3"/>
</dbReference>
<dbReference type="EnsemblPlants" id="PNT77810">
    <property type="protein sequence ID" value="PNT77810"/>
    <property type="gene ID" value="BRADI_1g69155v3"/>
</dbReference>
<evidence type="ECO:0000313" key="3">
    <source>
        <dbReference type="Proteomes" id="UP000008810"/>
    </source>
</evidence>
<evidence type="ECO:0000313" key="2">
    <source>
        <dbReference type="EnsemblPlants" id="PNT77810"/>
    </source>
</evidence>
<keyword evidence="3" id="KW-1185">Reference proteome</keyword>
<protein>
    <submittedName>
        <fullName evidence="1 2">Uncharacterized protein</fullName>
    </submittedName>
</protein>
<dbReference type="AlphaFoldDB" id="A0A2K2DU48"/>
<accession>A0A2K2DU48</accession>
<dbReference type="Proteomes" id="UP000008810">
    <property type="component" value="Chromosome 1"/>
</dbReference>
<sequence>MYRCHGAISTRSVPMALAPAVCCPLDALCIGRQKADQGQGIMCRGKTGKK</sequence>